<sequence>MLFHLLYILISGIGFYLSNYFPLSITFVIGGVYYTYVFTQYKRENKWLLPPVLFSISMFFYIYIGALLITTGIISYSRFSHDIFGFQNINKALFLTLFANSTMWAAFIFIMRLKIRGIHSYSKKTSNIPILRGKRSLITVFISVSLYVYGISKGYIGFSMNEENAGSFTNLIAILNNANYIILIIYFLSNFDQLSKRSVAIPFYSLLLTLILLGILSGSKFNIVLPLIYIALTYYYREKKLLNRTTLTMIIFFLLTFIIITPIRLILYAKKNGVNVDRELVMNVINGPSQNILVSEAVSNALYRITYVPQLILAIDYSGKTPPSVDNLWTYTFLSPINAFLPRVVNPNKPQITFGRWFSYHVYGSTADNNIGATYQGILFMNGHLFSVFWGFIFIGVLHALMVKAFLNKKFLSIYLLFLLKLTLLPQEPWVLYTSIIQTLIIILIIFNVITRRQ</sequence>
<keyword evidence="1" id="KW-1133">Transmembrane helix</keyword>
<keyword evidence="1" id="KW-0472">Membrane</keyword>
<feature type="transmembrane region" description="Helical" evidence="1">
    <location>
        <begin position="48"/>
        <end position="74"/>
    </location>
</feature>
<comment type="caution">
    <text evidence="2">The sequence shown here is derived from an EMBL/GenBank/DDBJ whole genome shotgun (WGS) entry which is preliminary data.</text>
</comment>
<feature type="transmembrane region" description="Helical" evidence="1">
    <location>
        <begin position="249"/>
        <end position="269"/>
    </location>
</feature>
<evidence type="ECO:0000313" key="3">
    <source>
        <dbReference type="Proteomes" id="UP000294848"/>
    </source>
</evidence>
<feature type="transmembrane region" description="Helical" evidence="1">
    <location>
        <begin position="168"/>
        <end position="189"/>
    </location>
</feature>
<reference evidence="2 3" key="1">
    <citation type="submission" date="2019-03" db="EMBL/GenBank/DDBJ databases">
        <title>Freshwater and sediment microbial communities from various areas in North America, analyzing microbe dynamics in response to fracking.</title>
        <authorList>
            <person name="Lamendella R."/>
        </authorList>
    </citation>
    <scope>NUCLEOTIDE SEQUENCE [LARGE SCALE GENOMIC DNA]</scope>
    <source>
        <strain evidence="2 3">114D</strain>
    </source>
</reference>
<keyword evidence="1" id="KW-0812">Transmembrane</keyword>
<name>A0A4R6GTQ9_9BACT</name>
<evidence type="ECO:0008006" key="4">
    <source>
        <dbReference type="Google" id="ProtNLM"/>
    </source>
</evidence>
<accession>A0A4R6GTQ9</accession>
<feature type="transmembrane region" description="Helical" evidence="1">
    <location>
        <begin position="201"/>
        <end position="229"/>
    </location>
</feature>
<feature type="transmembrane region" description="Helical" evidence="1">
    <location>
        <begin position="94"/>
        <end position="115"/>
    </location>
</feature>
<organism evidence="2 3">
    <name type="scientific">Sunxiuqinia elliptica</name>
    <dbReference type="NCBI Taxonomy" id="655355"/>
    <lineage>
        <taxon>Bacteria</taxon>
        <taxon>Pseudomonadati</taxon>
        <taxon>Bacteroidota</taxon>
        <taxon>Bacteroidia</taxon>
        <taxon>Marinilabiliales</taxon>
        <taxon>Prolixibacteraceae</taxon>
        <taxon>Sunxiuqinia</taxon>
    </lineage>
</organism>
<feature type="transmembrane region" description="Helical" evidence="1">
    <location>
        <begin position="430"/>
        <end position="450"/>
    </location>
</feature>
<protein>
    <recommendedName>
        <fullName evidence="4">Oligosaccharide repeat unit polymerase</fullName>
    </recommendedName>
</protein>
<proteinExistence type="predicted"/>
<dbReference type="AlphaFoldDB" id="A0A4R6GTQ9"/>
<evidence type="ECO:0000256" key="1">
    <source>
        <dbReference type="SAM" id="Phobius"/>
    </source>
</evidence>
<evidence type="ECO:0000313" key="2">
    <source>
        <dbReference type="EMBL" id="TDN98220.1"/>
    </source>
</evidence>
<feature type="transmembrane region" description="Helical" evidence="1">
    <location>
        <begin position="6"/>
        <end position="36"/>
    </location>
</feature>
<dbReference type="Proteomes" id="UP000294848">
    <property type="component" value="Unassembled WGS sequence"/>
</dbReference>
<feature type="transmembrane region" description="Helical" evidence="1">
    <location>
        <begin position="136"/>
        <end position="156"/>
    </location>
</feature>
<dbReference type="EMBL" id="SNWI01000008">
    <property type="protein sequence ID" value="TDN98220.1"/>
    <property type="molecule type" value="Genomic_DNA"/>
</dbReference>
<feature type="transmembrane region" description="Helical" evidence="1">
    <location>
        <begin position="385"/>
        <end position="407"/>
    </location>
</feature>
<gene>
    <name evidence="2" type="ORF">DET52_1087</name>
</gene>